<evidence type="ECO:0000256" key="5">
    <source>
        <dbReference type="SAM" id="Coils"/>
    </source>
</evidence>
<keyword evidence="8" id="KW-1185">Reference proteome</keyword>
<proteinExistence type="predicted"/>
<evidence type="ECO:0000256" key="2">
    <source>
        <dbReference type="ARBA" id="ARBA00022692"/>
    </source>
</evidence>
<dbReference type="Gene3D" id="2.40.30.170">
    <property type="match status" value="1"/>
</dbReference>
<dbReference type="AlphaFoldDB" id="W9GVX7"/>
<dbReference type="PANTHER" id="PTHR30386:SF26">
    <property type="entry name" value="TRANSPORT PROTEIN COMB"/>
    <property type="match status" value="1"/>
</dbReference>
<dbReference type="PANTHER" id="PTHR30386">
    <property type="entry name" value="MEMBRANE FUSION SUBUNIT OF EMRAB-TOLC MULTIDRUG EFFLUX PUMP"/>
    <property type="match status" value="1"/>
</dbReference>
<reference evidence="7 8" key="1">
    <citation type="submission" date="2013-08" db="EMBL/GenBank/DDBJ databases">
        <title>The genome sequence of Skermanella stibiiresistens.</title>
        <authorList>
            <person name="Zhu W."/>
            <person name="Wang G."/>
        </authorList>
    </citation>
    <scope>NUCLEOTIDE SEQUENCE [LARGE SCALE GENOMIC DNA]</scope>
    <source>
        <strain evidence="7 8">SB22</strain>
    </source>
</reference>
<feature type="transmembrane region" description="Helical" evidence="6">
    <location>
        <begin position="20"/>
        <end position="39"/>
    </location>
</feature>
<protein>
    <recommendedName>
        <fullName evidence="9">HlyD family efflux transporter periplasmic adaptor subunit</fullName>
    </recommendedName>
</protein>
<evidence type="ECO:0000313" key="7">
    <source>
        <dbReference type="EMBL" id="EWY36602.1"/>
    </source>
</evidence>
<evidence type="ECO:0000256" key="4">
    <source>
        <dbReference type="ARBA" id="ARBA00023136"/>
    </source>
</evidence>
<dbReference type="GO" id="GO:0016020">
    <property type="term" value="C:membrane"/>
    <property type="evidence" value="ECO:0007669"/>
    <property type="project" value="UniProtKB-SubCell"/>
</dbReference>
<keyword evidence="4 6" id="KW-0472">Membrane</keyword>
<evidence type="ECO:0000256" key="1">
    <source>
        <dbReference type="ARBA" id="ARBA00004167"/>
    </source>
</evidence>
<keyword evidence="3 6" id="KW-1133">Transmembrane helix</keyword>
<evidence type="ECO:0000256" key="3">
    <source>
        <dbReference type="ARBA" id="ARBA00022989"/>
    </source>
</evidence>
<comment type="caution">
    <text evidence="7">The sequence shown here is derived from an EMBL/GenBank/DDBJ whole genome shotgun (WGS) entry which is preliminary data.</text>
</comment>
<comment type="subcellular location">
    <subcellularLocation>
        <location evidence="1">Membrane</location>
        <topology evidence="1">Single-pass membrane protein</topology>
    </subcellularLocation>
</comment>
<sequence length="414" mass="45790">MIKKTVMTTESPKTSRRTRIAAILMFVGLAGAVALQWWMSRPPRSIQAFVNTGVSVIRAPIAGRIDLAPEIRVGRPVEPADDLGVIESDVENPRVSQLLVQERQTEVLIATLEQQLAGTRRRIEARSELIARFALENVEQKRLQDKYHRSQINTVREELRRAVVSAEVAASEVRRTEKLFERGVSSGVALERVVGSGREASADVSAQKARLAQFEAGLEASAAGLQLDGPRTLSEPESRLRQLNTELVDLEQQAADVARRLDGAKLELEVVREQLGSQRRTVVRALNPGVIWSVEAQSGENVAANGRIAQLVDCRDVWVEAFFDESDTARMSIGERVTVKMLYGDMRWEGVVETLRAGAGRVTVGQYVVDPPPEIARRQLPVRVMTARIRVNWGTDLTPEKFCFAGGSVEVVAR</sequence>
<accession>W9GVX7</accession>
<dbReference type="InterPro" id="IPR050739">
    <property type="entry name" value="MFP"/>
</dbReference>
<dbReference type="Proteomes" id="UP000019486">
    <property type="component" value="Unassembled WGS sequence"/>
</dbReference>
<keyword evidence="2 6" id="KW-0812">Transmembrane</keyword>
<organism evidence="7 8">
    <name type="scientific">Skermanella stibiiresistens SB22</name>
    <dbReference type="NCBI Taxonomy" id="1385369"/>
    <lineage>
        <taxon>Bacteria</taxon>
        <taxon>Pseudomonadati</taxon>
        <taxon>Pseudomonadota</taxon>
        <taxon>Alphaproteobacteria</taxon>
        <taxon>Rhodospirillales</taxon>
        <taxon>Azospirillaceae</taxon>
        <taxon>Skermanella</taxon>
    </lineage>
</organism>
<evidence type="ECO:0000256" key="6">
    <source>
        <dbReference type="SAM" id="Phobius"/>
    </source>
</evidence>
<dbReference type="EMBL" id="AVFL01000039">
    <property type="protein sequence ID" value="EWY36602.1"/>
    <property type="molecule type" value="Genomic_DNA"/>
</dbReference>
<gene>
    <name evidence="7" type="ORF">N825_09785</name>
</gene>
<dbReference type="STRING" id="1385369.N825_09785"/>
<evidence type="ECO:0008006" key="9">
    <source>
        <dbReference type="Google" id="ProtNLM"/>
    </source>
</evidence>
<feature type="coiled-coil region" evidence="5">
    <location>
        <begin position="233"/>
        <end position="274"/>
    </location>
</feature>
<evidence type="ECO:0000313" key="8">
    <source>
        <dbReference type="Proteomes" id="UP000019486"/>
    </source>
</evidence>
<name>W9GVX7_9PROT</name>
<dbReference type="PATRIC" id="fig|1385369.3.peg.6351"/>
<keyword evidence="5" id="KW-0175">Coiled coil</keyword>